<comment type="caution">
    <text evidence="1">The sequence shown here is derived from an EMBL/GenBank/DDBJ whole genome shotgun (WGS) entry which is preliminary data.</text>
</comment>
<proteinExistence type="predicted"/>
<dbReference type="Proteomes" id="UP001146120">
    <property type="component" value="Unassembled WGS sequence"/>
</dbReference>
<reference evidence="1" key="2">
    <citation type="journal article" date="2023" name="Microbiol Resour">
        <title>Decontamination and Annotation of the Draft Genome Sequence of the Oomycete Lagenidium giganteum ARSEF 373.</title>
        <authorList>
            <person name="Morgan W.R."/>
            <person name="Tartar A."/>
        </authorList>
    </citation>
    <scope>NUCLEOTIDE SEQUENCE</scope>
    <source>
        <strain evidence="1">ARSEF 373</strain>
    </source>
</reference>
<name>A0AAV2YS42_9STRA</name>
<evidence type="ECO:0000313" key="2">
    <source>
        <dbReference type="Proteomes" id="UP001146120"/>
    </source>
</evidence>
<dbReference type="AlphaFoldDB" id="A0AAV2YS42"/>
<evidence type="ECO:0008006" key="3">
    <source>
        <dbReference type="Google" id="ProtNLM"/>
    </source>
</evidence>
<reference evidence="1" key="1">
    <citation type="submission" date="2022-11" db="EMBL/GenBank/DDBJ databases">
        <authorList>
            <person name="Morgan W.R."/>
            <person name="Tartar A."/>
        </authorList>
    </citation>
    <scope>NUCLEOTIDE SEQUENCE</scope>
    <source>
        <strain evidence="1">ARSEF 373</strain>
    </source>
</reference>
<accession>A0AAV2YS42</accession>
<protein>
    <recommendedName>
        <fullName evidence="3">Transposase</fullName>
    </recommendedName>
</protein>
<sequence length="148" mass="16440">MQEAGHPVSQEDIGTKTNSITGLLGLPSLTSGWYQRILGRNSDIGPRQAQPIMARNSIDTDSKVAPCRILNMDETEFLTRPKSRLVVAVKGPPQLWSKTTTANFHLTVVACGSAVGWIAPPCFKEKRYPLKSWMTCRMPVYQQQIPDL</sequence>
<organism evidence="1 2">
    <name type="scientific">Lagenidium giganteum</name>
    <dbReference type="NCBI Taxonomy" id="4803"/>
    <lineage>
        <taxon>Eukaryota</taxon>
        <taxon>Sar</taxon>
        <taxon>Stramenopiles</taxon>
        <taxon>Oomycota</taxon>
        <taxon>Peronosporomycetes</taxon>
        <taxon>Pythiales</taxon>
        <taxon>Pythiaceae</taxon>
    </lineage>
</organism>
<dbReference type="EMBL" id="DAKRPA010000162">
    <property type="protein sequence ID" value="DAZ96603.1"/>
    <property type="molecule type" value="Genomic_DNA"/>
</dbReference>
<gene>
    <name evidence="1" type="ORF">N0F65_000169</name>
</gene>
<evidence type="ECO:0000313" key="1">
    <source>
        <dbReference type="EMBL" id="DAZ96603.1"/>
    </source>
</evidence>
<keyword evidence="2" id="KW-1185">Reference proteome</keyword>